<evidence type="ECO:0000313" key="5">
    <source>
        <dbReference type="Proteomes" id="UP000214603"/>
    </source>
</evidence>
<dbReference type="GO" id="GO:0005829">
    <property type="term" value="C:cytosol"/>
    <property type="evidence" value="ECO:0007669"/>
    <property type="project" value="TreeGrafter"/>
</dbReference>
<dbReference type="EC" id="5.3.1.6" evidence="3"/>
<dbReference type="InterPro" id="IPR004788">
    <property type="entry name" value="Ribose5P_isomerase_type_A"/>
</dbReference>
<dbReference type="PANTHER" id="PTHR11934:SF0">
    <property type="entry name" value="RIBOSE-5-PHOSPHATE ISOMERASE"/>
    <property type="match status" value="1"/>
</dbReference>
<name>A0A225M4Q7_9BURK</name>
<dbReference type="GO" id="GO:0009052">
    <property type="term" value="P:pentose-phosphate shunt, non-oxidative branch"/>
    <property type="evidence" value="ECO:0007669"/>
    <property type="project" value="UniProtKB-UniRule"/>
</dbReference>
<dbReference type="HAMAP" id="MF_00170">
    <property type="entry name" value="Rib_5P_isom_A"/>
    <property type="match status" value="1"/>
</dbReference>
<dbReference type="NCBIfam" id="NF001924">
    <property type="entry name" value="PRK00702.1"/>
    <property type="match status" value="1"/>
</dbReference>
<protein>
    <recommendedName>
        <fullName evidence="3">Ribose-5-phosphate isomerase A</fullName>
        <ecNumber evidence="3">5.3.1.6</ecNumber>
    </recommendedName>
    <alternativeName>
        <fullName evidence="3">Phosphoriboisomerase A</fullName>
        <shortName evidence="3">PRI</shortName>
    </alternativeName>
</protein>
<feature type="binding site" evidence="3">
    <location>
        <begin position="33"/>
        <end position="36"/>
    </location>
    <ligand>
        <name>substrate</name>
    </ligand>
</feature>
<organism evidence="4 5">
    <name type="scientific">Candidimonas nitroreducens</name>
    <dbReference type="NCBI Taxonomy" id="683354"/>
    <lineage>
        <taxon>Bacteria</taxon>
        <taxon>Pseudomonadati</taxon>
        <taxon>Pseudomonadota</taxon>
        <taxon>Betaproteobacteria</taxon>
        <taxon>Burkholderiales</taxon>
        <taxon>Alcaligenaceae</taxon>
        <taxon>Candidimonas</taxon>
    </lineage>
</organism>
<evidence type="ECO:0000256" key="1">
    <source>
        <dbReference type="ARBA" id="ARBA00001713"/>
    </source>
</evidence>
<dbReference type="NCBIfam" id="TIGR00021">
    <property type="entry name" value="rpiA"/>
    <property type="match status" value="1"/>
</dbReference>
<comment type="similarity">
    <text evidence="3">Belongs to the ribose 5-phosphate isomerase family.</text>
</comment>
<dbReference type="InterPro" id="IPR020672">
    <property type="entry name" value="Ribose5P_isomerase_typA_subgr"/>
</dbReference>
<evidence type="ECO:0000256" key="3">
    <source>
        <dbReference type="HAMAP-Rule" id="MF_00170"/>
    </source>
</evidence>
<dbReference type="Gene3D" id="3.30.70.260">
    <property type="match status" value="1"/>
</dbReference>
<dbReference type="Pfam" id="PF06026">
    <property type="entry name" value="Rib_5-P_isom_A"/>
    <property type="match status" value="1"/>
</dbReference>
<keyword evidence="5" id="KW-1185">Reference proteome</keyword>
<dbReference type="SUPFAM" id="SSF75445">
    <property type="entry name" value="D-ribose-5-phosphate isomerase (RpiA), lid domain"/>
    <property type="match status" value="1"/>
</dbReference>
<feature type="binding site" evidence="3">
    <location>
        <begin position="86"/>
        <end position="89"/>
    </location>
    <ligand>
        <name>substrate</name>
    </ligand>
</feature>
<dbReference type="PANTHER" id="PTHR11934">
    <property type="entry name" value="RIBOSE-5-PHOSPHATE ISOMERASE"/>
    <property type="match status" value="1"/>
</dbReference>
<dbReference type="SUPFAM" id="SSF100950">
    <property type="entry name" value="NagB/RpiA/CoA transferase-like"/>
    <property type="match status" value="1"/>
</dbReference>
<comment type="function">
    <text evidence="3">Catalyzes the reversible conversion of ribose-5-phosphate to ribulose 5-phosphate.</text>
</comment>
<feature type="binding site" evidence="3">
    <location>
        <begin position="99"/>
        <end position="102"/>
    </location>
    <ligand>
        <name>substrate</name>
    </ligand>
</feature>
<dbReference type="EMBL" id="NJIH01000011">
    <property type="protein sequence ID" value="OWT56258.1"/>
    <property type="molecule type" value="Genomic_DNA"/>
</dbReference>
<feature type="active site" description="Proton acceptor" evidence="3">
    <location>
        <position position="108"/>
    </location>
</feature>
<reference evidence="5" key="1">
    <citation type="submission" date="2017-06" db="EMBL/GenBank/DDBJ databases">
        <title>Herbaspirillum phytohormonus sp. nov., isolated from the root nodule of Robinia pseudoacacia in lead-zinc mine.</title>
        <authorList>
            <person name="Fan M."/>
            <person name="Lin Y."/>
        </authorList>
    </citation>
    <scope>NUCLEOTIDE SEQUENCE [LARGE SCALE GENOMIC DNA]</scope>
    <source>
        <strain evidence="5">SC-089</strain>
    </source>
</reference>
<dbReference type="GO" id="GO:0004751">
    <property type="term" value="F:ribose-5-phosphate isomerase activity"/>
    <property type="evidence" value="ECO:0007669"/>
    <property type="project" value="UniProtKB-UniRule"/>
</dbReference>
<dbReference type="Proteomes" id="UP000214603">
    <property type="component" value="Unassembled WGS sequence"/>
</dbReference>
<comment type="catalytic activity">
    <reaction evidence="1 3">
        <text>aldehydo-D-ribose 5-phosphate = D-ribulose 5-phosphate</text>
        <dbReference type="Rhea" id="RHEA:14657"/>
        <dbReference type="ChEBI" id="CHEBI:58121"/>
        <dbReference type="ChEBI" id="CHEBI:58273"/>
        <dbReference type="EC" id="5.3.1.6"/>
    </reaction>
</comment>
<comment type="pathway">
    <text evidence="3">Carbohydrate degradation; pentose phosphate pathway; D-ribose 5-phosphate from D-ribulose 5-phosphate (non-oxidative stage): step 1/1.</text>
</comment>
<dbReference type="GO" id="GO:0006014">
    <property type="term" value="P:D-ribose metabolic process"/>
    <property type="evidence" value="ECO:0007669"/>
    <property type="project" value="TreeGrafter"/>
</dbReference>
<proteinExistence type="inferred from homology"/>
<dbReference type="CDD" id="cd01398">
    <property type="entry name" value="RPI_A"/>
    <property type="match status" value="1"/>
</dbReference>
<evidence type="ECO:0000256" key="2">
    <source>
        <dbReference type="ARBA" id="ARBA00023235"/>
    </source>
</evidence>
<accession>A0A225M4Q7</accession>
<sequence>MLSQQELKQRVAAAAVEYVLPFMGADVVLGVGTGSTADLFIDALALHRQRFKGAAASSERSAARLAAHGIKVYDLNEVQGMPVYVDGADEMDAGLNMIKGGGGALTREKIVASVAERFVCIADESKLVERLGAFPLPIEVIPMARASVARRLELMGGRPQLRSGFVTDNGCQILDVAGLRIDVPASMEAEINNIPGVVTCGLFAIAGANVALLATQQGVRELRRPS</sequence>
<gene>
    <name evidence="3" type="primary">rpiA</name>
    <name evidence="4" type="ORF">CEY11_19760</name>
</gene>
<comment type="caution">
    <text evidence="4">The sequence shown here is derived from an EMBL/GenBank/DDBJ whole genome shotgun (WGS) entry which is preliminary data.</text>
</comment>
<dbReference type="OrthoDB" id="5870696at2"/>
<keyword evidence="2 3" id="KW-0413">Isomerase</keyword>
<dbReference type="UniPathway" id="UPA00115">
    <property type="reaction ID" value="UER00412"/>
</dbReference>
<dbReference type="Gene3D" id="3.40.50.1360">
    <property type="match status" value="1"/>
</dbReference>
<dbReference type="InterPro" id="IPR037171">
    <property type="entry name" value="NagB/RpiA_transferase-like"/>
</dbReference>
<feature type="binding site" evidence="3">
    <location>
        <position position="126"/>
    </location>
    <ligand>
        <name>substrate</name>
    </ligand>
</feature>
<dbReference type="AlphaFoldDB" id="A0A225M4Q7"/>
<dbReference type="RefSeq" id="WP_088605135.1">
    <property type="nucleotide sequence ID" value="NZ_NJIH01000011.1"/>
</dbReference>
<comment type="subunit">
    <text evidence="3">Homodimer.</text>
</comment>
<dbReference type="FunFam" id="3.40.50.1360:FF:000001">
    <property type="entry name" value="Ribose-5-phosphate isomerase A"/>
    <property type="match status" value="1"/>
</dbReference>
<evidence type="ECO:0000313" key="4">
    <source>
        <dbReference type="EMBL" id="OWT56258.1"/>
    </source>
</evidence>